<keyword evidence="4" id="KW-0699">rRNA-binding</keyword>
<evidence type="ECO:0000256" key="1">
    <source>
        <dbReference type="ARBA" id="ARBA00022980"/>
    </source>
</evidence>
<protein>
    <recommendedName>
        <fullName evidence="4">Small ribosomal subunit protein uS15</fullName>
    </recommendedName>
</protein>
<dbReference type="GO" id="GO:0003735">
    <property type="term" value="F:structural constituent of ribosome"/>
    <property type="evidence" value="ECO:0007669"/>
    <property type="project" value="InterPro"/>
</dbReference>
<dbReference type="SUPFAM" id="SSF47060">
    <property type="entry name" value="S15/NS1 RNA-binding domain"/>
    <property type="match status" value="1"/>
</dbReference>
<dbReference type="AlphaFoldDB" id="A0A5C5V798"/>
<evidence type="ECO:0000256" key="2">
    <source>
        <dbReference type="ARBA" id="ARBA00023274"/>
    </source>
</evidence>
<comment type="subunit">
    <text evidence="3 4">Part of the 30S ribosomal subunit. Forms a bridge to the 50S subunit in the 70S ribosome, contacting the 23S rRNA.</text>
</comment>
<accession>A0A5C5V798</accession>
<evidence type="ECO:0000256" key="4">
    <source>
        <dbReference type="HAMAP-Rule" id="MF_01343"/>
    </source>
</evidence>
<dbReference type="Gene3D" id="1.10.287.10">
    <property type="entry name" value="S15/NS1, RNA-binding"/>
    <property type="match status" value="1"/>
</dbReference>
<keyword evidence="4" id="KW-0694">RNA-binding</keyword>
<dbReference type="HAMAP" id="MF_01343_B">
    <property type="entry name" value="Ribosomal_uS15_B"/>
    <property type="match status" value="1"/>
</dbReference>
<sequence>MPLTTEQKHDLAKEFGRTEGDTGSPEVQIAVLTNQIRQMTEHMKVHPKDYSSRRGLLRMVSRRRRHLDYVKRHNPQLYLDLLARLDIRK</sequence>
<dbReference type="Pfam" id="PF00312">
    <property type="entry name" value="Ribosomal_S15"/>
    <property type="match status" value="1"/>
</dbReference>
<dbReference type="EMBL" id="SIHJ01000002">
    <property type="protein sequence ID" value="TWT33687.1"/>
    <property type="molecule type" value="Genomic_DNA"/>
</dbReference>
<feature type="compositionally biased region" description="Basic and acidic residues" evidence="6">
    <location>
        <begin position="1"/>
        <end position="20"/>
    </location>
</feature>
<keyword evidence="1 4" id="KW-0689">Ribosomal protein</keyword>
<dbReference type="FunFam" id="1.10.287.10:FF:000002">
    <property type="entry name" value="30S ribosomal protein S15"/>
    <property type="match status" value="1"/>
</dbReference>
<comment type="function">
    <text evidence="4">Forms an intersubunit bridge (bridge B4) with the 23S rRNA of the 50S subunit in the ribosome.</text>
</comment>
<dbReference type="OrthoDB" id="9799262at2"/>
<dbReference type="CDD" id="cd00353">
    <property type="entry name" value="Ribosomal_S15p_S13e"/>
    <property type="match status" value="1"/>
</dbReference>
<evidence type="ECO:0000256" key="5">
    <source>
        <dbReference type="RuleBase" id="RU003919"/>
    </source>
</evidence>
<gene>
    <name evidence="4 7" type="primary">rpsO</name>
    <name evidence="7" type="ORF">KOR34_35200</name>
</gene>
<evidence type="ECO:0000256" key="6">
    <source>
        <dbReference type="SAM" id="MobiDB-lite"/>
    </source>
</evidence>
<name>A0A5C5V798_9BACT</name>
<dbReference type="PANTHER" id="PTHR23321">
    <property type="entry name" value="RIBOSOMAL PROTEIN S15, BACTERIAL AND ORGANELLAR"/>
    <property type="match status" value="1"/>
</dbReference>
<dbReference type="InterPro" id="IPR000589">
    <property type="entry name" value="Ribosomal_uS15"/>
</dbReference>
<dbReference type="GO" id="GO:0022627">
    <property type="term" value="C:cytosolic small ribosomal subunit"/>
    <property type="evidence" value="ECO:0007669"/>
    <property type="project" value="TreeGrafter"/>
</dbReference>
<dbReference type="Gene3D" id="6.10.250.3130">
    <property type="match status" value="1"/>
</dbReference>
<keyword evidence="2 4" id="KW-0687">Ribonucleoprotein</keyword>
<evidence type="ECO:0000313" key="8">
    <source>
        <dbReference type="Proteomes" id="UP000316714"/>
    </source>
</evidence>
<evidence type="ECO:0000256" key="3">
    <source>
        <dbReference type="ARBA" id="ARBA00064542"/>
    </source>
</evidence>
<comment type="similarity">
    <text evidence="4 5">Belongs to the universal ribosomal protein uS15 family.</text>
</comment>
<feature type="region of interest" description="Disordered" evidence="6">
    <location>
        <begin position="1"/>
        <end position="26"/>
    </location>
</feature>
<dbReference type="PANTHER" id="PTHR23321:SF26">
    <property type="entry name" value="SMALL RIBOSOMAL SUBUNIT PROTEIN US15M"/>
    <property type="match status" value="1"/>
</dbReference>
<dbReference type="InterPro" id="IPR005290">
    <property type="entry name" value="Ribosomal_uS15_bac-type"/>
</dbReference>
<comment type="function">
    <text evidence="4">One of the primary rRNA binding proteins, it binds directly to 16S rRNA where it helps nucleate assembly of the platform of the 30S subunit by binding and bridging several RNA helices of the 16S rRNA.</text>
</comment>
<proteinExistence type="inferred from homology"/>
<reference evidence="7 8" key="1">
    <citation type="submission" date="2019-02" db="EMBL/GenBank/DDBJ databases">
        <title>Deep-cultivation of Planctomycetes and their phenomic and genomic characterization uncovers novel biology.</title>
        <authorList>
            <person name="Wiegand S."/>
            <person name="Jogler M."/>
            <person name="Boedeker C."/>
            <person name="Pinto D."/>
            <person name="Vollmers J."/>
            <person name="Rivas-Marin E."/>
            <person name="Kohn T."/>
            <person name="Peeters S.H."/>
            <person name="Heuer A."/>
            <person name="Rast P."/>
            <person name="Oberbeckmann S."/>
            <person name="Bunk B."/>
            <person name="Jeske O."/>
            <person name="Meyerdierks A."/>
            <person name="Storesund J.E."/>
            <person name="Kallscheuer N."/>
            <person name="Luecker S."/>
            <person name="Lage O.M."/>
            <person name="Pohl T."/>
            <person name="Merkel B.J."/>
            <person name="Hornburger P."/>
            <person name="Mueller R.-W."/>
            <person name="Bruemmer F."/>
            <person name="Labrenz M."/>
            <person name="Spormann A.M."/>
            <person name="Op Den Camp H."/>
            <person name="Overmann J."/>
            <person name="Amann R."/>
            <person name="Jetten M.S.M."/>
            <person name="Mascher T."/>
            <person name="Medema M.H."/>
            <person name="Devos D.P."/>
            <person name="Kaster A.-K."/>
            <person name="Ovreas L."/>
            <person name="Rohde M."/>
            <person name="Galperin M.Y."/>
            <person name="Jogler C."/>
        </authorList>
    </citation>
    <scope>NUCLEOTIDE SEQUENCE [LARGE SCALE GENOMIC DNA]</scope>
    <source>
        <strain evidence="7 8">KOR34</strain>
    </source>
</reference>
<dbReference type="GO" id="GO:0019843">
    <property type="term" value="F:rRNA binding"/>
    <property type="evidence" value="ECO:0007669"/>
    <property type="project" value="UniProtKB-UniRule"/>
</dbReference>
<keyword evidence="8" id="KW-1185">Reference proteome</keyword>
<dbReference type="InterPro" id="IPR009068">
    <property type="entry name" value="uS15_NS1_RNA-bd_sf"/>
</dbReference>
<dbReference type="GO" id="GO:0006412">
    <property type="term" value="P:translation"/>
    <property type="evidence" value="ECO:0007669"/>
    <property type="project" value="UniProtKB-UniRule"/>
</dbReference>
<dbReference type="SMART" id="SM01387">
    <property type="entry name" value="Ribosomal_S15"/>
    <property type="match status" value="1"/>
</dbReference>
<dbReference type="NCBIfam" id="TIGR00952">
    <property type="entry name" value="S15_bact"/>
    <property type="match status" value="1"/>
</dbReference>
<organism evidence="7 8">
    <name type="scientific">Posidoniimonas corsicana</name>
    <dbReference type="NCBI Taxonomy" id="1938618"/>
    <lineage>
        <taxon>Bacteria</taxon>
        <taxon>Pseudomonadati</taxon>
        <taxon>Planctomycetota</taxon>
        <taxon>Planctomycetia</taxon>
        <taxon>Pirellulales</taxon>
        <taxon>Lacipirellulaceae</taxon>
        <taxon>Posidoniimonas</taxon>
    </lineage>
</organism>
<comment type="caution">
    <text evidence="7">The sequence shown here is derived from an EMBL/GenBank/DDBJ whole genome shotgun (WGS) entry which is preliminary data.</text>
</comment>
<evidence type="ECO:0000313" key="7">
    <source>
        <dbReference type="EMBL" id="TWT33687.1"/>
    </source>
</evidence>
<dbReference type="RefSeq" id="WP_146566518.1">
    <property type="nucleotide sequence ID" value="NZ_SIHJ01000002.1"/>
</dbReference>
<dbReference type="Proteomes" id="UP000316714">
    <property type="component" value="Unassembled WGS sequence"/>
</dbReference>